<dbReference type="OMA" id="MVITRPK"/>
<dbReference type="PANTHER" id="PTHR31865">
    <property type="entry name" value="OSJNBA0071G03.3 PROTEIN"/>
    <property type="match status" value="1"/>
</dbReference>
<keyword evidence="3" id="KW-1185">Reference proteome</keyword>
<organism evidence="2 3">
    <name type="scientific">Lupinus angustifolius</name>
    <name type="common">Narrow-leaved blue lupine</name>
    <dbReference type="NCBI Taxonomy" id="3871"/>
    <lineage>
        <taxon>Eukaryota</taxon>
        <taxon>Viridiplantae</taxon>
        <taxon>Streptophyta</taxon>
        <taxon>Embryophyta</taxon>
        <taxon>Tracheophyta</taxon>
        <taxon>Spermatophyta</taxon>
        <taxon>Magnoliopsida</taxon>
        <taxon>eudicotyledons</taxon>
        <taxon>Gunneridae</taxon>
        <taxon>Pentapetalae</taxon>
        <taxon>rosids</taxon>
        <taxon>fabids</taxon>
        <taxon>Fabales</taxon>
        <taxon>Fabaceae</taxon>
        <taxon>Papilionoideae</taxon>
        <taxon>50 kb inversion clade</taxon>
        <taxon>genistoids sensu lato</taxon>
        <taxon>core genistoids</taxon>
        <taxon>Genisteae</taxon>
        <taxon>Lupinus</taxon>
    </lineage>
</organism>
<feature type="region of interest" description="Disordered" evidence="1">
    <location>
        <begin position="251"/>
        <end position="272"/>
    </location>
</feature>
<dbReference type="KEGG" id="lang:109345862"/>
<name>A0A1J7HKX0_LUPAN</name>
<dbReference type="OrthoDB" id="786837at2759"/>
<dbReference type="EMBL" id="CM007364">
    <property type="protein sequence ID" value="OIW13440.1"/>
    <property type="molecule type" value="Genomic_DNA"/>
</dbReference>
<proteinExistence type="predicted"/>
<feature type="compositionally biased region" description="Polar residues" evidence="1">
    <location>
        <begin position="251"/>
        <end position="261"/>
    </location>
</feature>
<dbReference type="Gramene" id="OIW13440">
    <property type="protein sequence ID" value="OIW13440"/>
    <property type="gene ID" value="TanjilG_05330"/>
</dbReference>
<gene>
    <name evidence="2" type="ORF">TanjilG_05330</name>
</gene>
<sequence>MASEYETMNSQSSLQNEELFDDNIHIDHHHHHNMSRLSVCTSSTSYDVDEEHDHDVFDDVDNAMSLYMSQLYIESFDADVEFSDTNDEITPKGLTLSSESENEVVSYYTSPLTPPTRRNMINHVGFGSNNEEAQKGCVLKTKNNDPLRSKSRRIRRDHKKWGIKNNPNSNNLEGSNKCKKKEEENLVQGFSGESDENGIGFRVITRPKGGKRCLCMDLEEVKACRDLGFELEHERMLDNFPSYVSFSNSTIDTSSGGNSPIPNWRISSPGDDPKDVKARLKVWAQVVALVSTSKYGT</sequence>
<reference evidence="2 3" key="1">
    <citation type="journal article" date="2017" name="Plant Biotechnol. J.">
        <title>A comprehensive draft genome sequence for lupin (Lupinus angustifolius), an emerging health food: insights into plant-microbe interactions and legume evolution.</title>
        <authorList>
            <person name="Hane J.K."/>
            <person name="Ming Y."/>
            <person name="Kamphuis L.G."/>
            <person name="Nelson M.N."/>
            <person name="Garg G."/>
            <person name="Atkins C.A."/>
            <person name="Bayer P.E."/>
            <person name="Bravo A."/>
            <person name="Bringans S."/>
            <person name="Cannon S."/>
            <person name="Edwards D."/>
            <person name="Foley R."/>
            <person name="Gao L.L."/>
            <person name="Harrison M.J."/>
            <person name="Huang W."/>
            <person name="Hurgobin B."/>
            <person name="Li S."/>
            <person name="Liu C.W."/>
            <person name="McGrath A."/>
            <person name="Morahan G."/>
            <person name="Murray J."/>
            <person name="Weller J."/>
            <person name="Jian J."/>
            <person name="Singh K.B."/>
        </authorList>
    </citation>
    <scope>NUCLEOTIDE SEQUENCE [LARGE SCALE GENOMIC DNA]</scope>
    <source>
        <strain evidence="3">cv. Tanjil</strain>
        <tissue evidence="2">Whole plant</tissue>
    </source>
</reference>
<evidence type="ECO:0000313" key="2">
    <source>
        <dbReference type="EMBL" id="OIW13440.1"/>
    </source>
</evidence>
<evidence type="ECO:0000256" key="1">
    <source>
        <dbReference type="SAM" id="MobiDB-lite"/>
    </source>
</evidence>
<evidence type="ECO:0000313" key="3">
    <source>
        <dbReference type="Proteomes" id="UP000188354"/>
    </source>
</evidence>
<accession>A0A1J7HKX0</accession>
<dbReference type="PANTHER" id="PTHR31865:SF2">
    <property type="entry name" value="OSJNBA0004B13.24 PROTEIN"/>
    <property type="match status" value="1"/>
</dbReference>
<protein>
    <submittedName>
        <fullName evidence="2">Uncharacterized protein</fullName>
    </submittedName>
</protein>
<dbReference type="STRING" id="3871.A0A1J7HKX0"/>
<dbReference type="Proteomes" id="UP000188354">
    <property type="component" value="Chromosome LG04"/>
</dbReference>
<dbReference type="AlphaFoldDB" id="A0A1J7HKX0"/>